<evidence type="ECO:0000313" key="6">
    <source>
        <dbReference type="Proteomes" id="UP000185770"/>
    </source>
</evidence>
<dbReference type="Proteomes" id="UP000185770">
    <property type="component" value="Unassembled WGS sequence"/>
</dbReference>
<evidence type="ECO:0000256" key="2">
    <source>
        <dbReference type="ARBA" id="ARBA00022747"/>
    </source>
</evidence>
<dbReference type="Pfam" id="PF01420">
    <property type="entry name" value="Methylase_S"/>
    <property type="match status" value="1"/>
</dbReference>
<dbReference type="PANTHER" id="PTHR30408">
    <property type="entry name" value="TYPE-1 RESTRICTION ENZYME ECOKI SPECIFICITY PROTEIN"/>
    <property type="match status" value="1"/>
</dbReference>
<dbReference type="GO" id="GO:0003677">
    <property type="term" value="F:DNA binding"/>
    <property type="evidence" value="ECO:0007669"/>
    <property type="project" value="UniProtKB-KW"/>
</dbReference>
<dbReference type="GO" id="GO:0009307">
    <property type="term" value="P:DNA restriction-modification system"/>
    <property type="evidence" value="ECO:0007669"/>
    <property type="project" value="UniProtKB-KW"/>
</dbReference>
<evidence type="ECO:0000256" key="3">
    <source>
        <dbReference type="ARBA" id="ARBA00023125"/>
    </source>
</evidence>
<organism evidence="5 6">
    <name type="scientific">Serratia marcescens</name>
    <dbReference type="NCBI Taxonomy" id="615"/>
    <lineage>
        <taxon>Bacteria</taxon>
        <taxon>Pseudomonadati</taxon>
        <taxon>Pseudomonadota</taxon>
        <taxon>Gammaproteobacteria</taxon>
        <taxon>Enterobacterales</taxon>
        <taxon>Yersiniaceae</taxon>
        <taxon>Serratia</taxon>
    </lineage>
</organism>
<accession>A0A1Q4P2P3</accession>
<dbReference type="InterPro" id="IPR000055">
    <property type="entry name" value="Restrct_endonuc_typeI_TRD"/>
</dbReference>
<dbReference type="EMBL" id="MJAO01000006">
    <property type="protein sequence ID" value="OKB67399.1"/>
    <property type="molecule type" value="Genomic_DNA"/>
</dbReference>
<dbReference type="PANTHER" id="PTHR30408:SF13">
    <property type="entry name" value="TYPE I RESTRICTION ENZYME HINDI SPECIFICITY SUBUNIT"/>
    <property type="match status" value="1"/>
</dbReference>
<dbReference type="AlphaFoldDB" id="A0A1Q4P2P3"/>
<dbReference type="InterPro" id="IPR052021">
    <property type="entry name" value="Type-I_RS_S_subunit"/>
</dbReference>
<comment type="caution">
    <text evidence="5">The sequence shown here is derived from an EMBL/GenBank/DDBJ whole genome shotgun (WGS) entry which is preliminary data.</text>
</comment>
<dbReference type="Gene3D" id="3.90.220.20">
    <property type="entry name" value="DNA methylase specificity domains"/>
    <property type="match status" value="2"/>
</dbReference>
<protein>
    <recommendedName>
        <fullName evidence="4">Type I restriction modification DNA specificity domain-containing protein</fullName>
    </recommendedName>
</protein>
<dbReference type="REBASE" id="191717">
    <property type="entry name" value="S.SmaMSU97ORF7885P"/>
</dbReference>
<gene>
    <name evidence="5" type="ORF">BHU62_07880</name>
</gene>
<feature type="domain" description="Type I restriction modification DNA specificity" evidence="4">
    <location>
        <begin position="181"/>
        <end position="314"/>
    </location>
</feature>
<name>A0A1Q4P2P3_SERMA</name>
<dbReference type="SUPFAM" id="SSF116734">
    <property type="entry name" value="DNA methylase specificity domain"/>
    <property type="match status" value="2"/>
</dbReference>
<reference evidence="5 6" key="1">
    <citation type="submission" date="2016-09" db="EMBL/GenBank/DDBJ databases">
        <title>Serratia marcescens MSU-97 and epiphytic antimycotic-producing bacteria.</title>
        <authorList>
            <person name="Matilla M.A."/>
        </authorList>
    </citation>
    <scope>NUCLEOTIDE SEQUENCE [LARGE SCALE GENOMIC DNA]</scope>
    <source>
        <strain evidence="5 6">MSU-97</strain>
    </source>
</reference>
<keyword evidence="2" id="KW-0680">Restriction system</keyword>
<evidence type="ECO:0000259" key="4">
    <source>
        <dbReference type="Pfam" id="PF01420"/>
    </source>
</evidence>
<comment type="similarity">
    <text evidence="1">Belongs to the type-I restriction system S methylase family.</text>
</comment>
<sequence>MVAPQELSGWNVPRAIAVMRIDDDIGAEWVNICLQTKEVSEYLDARANTTVQKTINLRDVREIPIVLPPKHLKSVIESIALSISKKININTQINQTLEQMAQALFKSWFVDFEPVKAKIAVLEVGGSQEDATLAAMMAISGKDADTLAVFEREPPEQYAELKATAELFPSAMQNSELGEIPEGWELKTFGKVSNCHDKKRIPLSKPQREKKKGDIPYYGATSIMDYVDEYIFDGIYLLLGEDGSVIKENGLPFTQYIWGKSWVNNHAHVLTGTGSVTTEHLMVFIKQKSIAAYVTGAVQMKLNQKNMNSIPFIFADEAVNNVFGQRIASIYAVVRAKSEENLTLTSLRDTLLPKLLSGEITLPETEQAVSEVENV</sequence>
<keyword evidence="3" id="KW-0238">DNA-binding</keyword>
<dbReference type="InterPro" id="IPR044946">
    <property type="entry name" value="Restrct_endonuc_typeI_TRD_sf"/>
</dbReference>
<proteinExistence type="inferred from homology"/>
<evidence type="ECO:0000313" key="5">
    <source>
        <dbReference type="EMBL" id="OKB67399.1"/>
    </source>
</evidence>
<dbReference type="CDD" id="cd17262">
    <property type="entry name" value="RMtype1_S_Aco12261I-TRD2-CR2"/>
    <property type="match status" value="1"/>
</dbReference>
<evidence type="ECO:0000256" key="1">
    <source>
        <dbReference type="ARBA" id="ARBA00010923"/>
    </source>
</evidence>